<dbReference type="PANTHER" id="PTHR33571:SF14">
    <property type="entry name" value="PROTEIN ADENYLYLTRANSFERASE MJ0435-RELATED"/>
    <property type="match status" value="1"/>
</dbReference>
<dbReference type="PANTHER" id="PTHR33571">
    <property type="entry name" value="SSL8005 PROTEIN"/>
    <property type="match status" value="1"/>
</dbReference>
<proteinExistence type="predicted"/>
<dbReference type="InterPro" id="IPR043519">
    <property type="entry name" value="NT_sf"/>
</dbReference>
<keyword evidence="6" id="KW-0067">ATP-binding</keyword>
<evidence type="ECO:0000256" key="3">
    <source>
        <dbReference type="ARBA" id="ARBA00022695"/>
    </source>
</evidence>
<keyword evidence="4" id="KW-0479">Metal-binding</keyword>
<comment type="cofactor">
    <cofactor evidence="1">
        <name>Mg(2+)</name>
        <dbReference type="ChEBI" id="CHEBI:18420"/>
    </cofactor>
</comment>
<dbReference type="Gene3D" id="3.30.460.10">
    <property type="entry name" value="Beta Polymerase, domain 2"/>
    <property type="match status" value="1"/>
</dbReference>
<accession>A0A1L8CTI3</accession>
<dbReference type="OrthoDB" id="90159at2"/>
<keyword evidence="2 9" id="KW-0808">Transferase</keyword>
<evidence type="ECO:0000313" key="10">
    <source>
        <dbReference type="Proteomes" id="UP000187485"/>
    </source>
</evidence>
<keyword evidence="7" id="KW-0460">Magnesium</keyword>
<dbReference type="SUPFAM" id="SSF81301">
    <property type="entry name" value="Nucleotidyltransferase"/>
    <property type="match status" value="1"/>
</dbReference>
<dbReference type="Proteomes" id="UP000187485">
    <property type="component" value="Unassembled WGS sequence"/>
</dbReference>
<evidence type="ECO:0000256" key="7">
    <source>
        <dbReference type="ARBA" id="ARBA00022842"/>
    </source>
</evidence>
<dbReference type="InterPro" id="IPR041633">
    <property type="entry name" value="Polbeta"/>
</dbReference>
<dbReference type="STRING" id="870242.cpu_07270"/>
<evidence type="ECO:0000256" key="5">
    <source>
        <dbReference type="ARBA" id="ARBA00022741"/>
    </source>
</evidence>
<evidence type="ECO:0000256" key="4">
    <source>
        <dbReference type="ARBA" id="ARBA00022723"/>
    </source>
</evidence>
<comment type="caution">
    <text evidence="9">The sequence shown here is derived from an EMBL/GenBank/DDBJ whole genome shotgun (WGS) entry which is preliminary data.</text>
</comment>
<evidence type="ECO:0000313" key="9">
    <source>
        <dbReference type="EMBL" id="GAV22217.1"/>
    </source>
</evidence>
<name>A0A1L8CTI3_9THEO</name>
<evidence type="ECO:0000259" key="8">
    <source>
        <dbReference type="Pfam" id="PF18765"/>
    </source>
</evidence>
<keyword evidence="10" id="KW-1185">Reference proteome</keyword>
<dbReference type="Pfam" id="PF18765">
    <property type="entry name" value="Polbeta"/>
    <property type="match status" value="1"/>
</dbReference>
<dbReference type="EMBL" id="BDJK01000009">
    <property type="protein sequence ID" value="GAV22217.1"/>
    <property type="molecule type" value="Genomic_DNA"/>
</dbReference>
<keyword evidence="3" id="KW-0548">Nucleotidyltransferase</keyword>
<reference evidence="10" key="1">
    <citation type="submission" date="2016-12" db="EMBL/GenBank/DDBJ databases">
        <title>Draft Genome Sequences od Carboxydothermus pertinax and islandicus, Hydrogenogenic Carboxydotrophic Bacteria.</title>
        <authorList>
            <person name="Fukuyama Y."/>
            <person name="Ohmae K."/>
            <person name="Yoneda Y."/>
            <person name="Yoshida T."/>
            <person name="Sako Y."/>
        </authorList>
    </citation>
    <scope>NUCLEOTIDE SEQUENCE [LARGE SCALE GENOMIC DNA]</scope>
    <source>
        <strain evidence="10">Ug1</strain>
    </source>
</reference>
<evidence type="ECO:0000256" key="6">
    <source>
        <dbReference type="ARBA" id="ARBA00022840"/>
    </source>
</evidence>
<dbReference type="AlphaFoldDB" id="A0A1L8CTI3"/>
<dbReference type="RefSeq" id="WP_075858705.1">
    <property type="nucleotide sequence ID" value="NZ_BDJK01000009.1"/>
</dbReference>
<sequence>MEDKNFIINKLLENKNLLKTYHVSKIGLFGSFVRNKASQTSDIDLLIDFDEPITIFQFVELKNDLERLFKRKVDLGTFAAVKPAIRDKIFREAIIIERL</sequence>
<feature type="domain" description="Polymerase beta nucleotidyltransferase" evidence="8">
    <location>
        <begin position="15"/>
        <end position="96"/>
    </location>
</feature>
<gene>
    <name evidence="9" type="ORF">cpu_07270</name>
</gene>
<dbReference type="GO" id="GO:0005524">
    <property type="term" value="F:ATP binding"/>
    <property type="evidence" value="ECO:0007669"/>
    <property type="project" value="UniProtKB-KW"/>
</dbReference>
<organism evidence="9 10">
    <name type="scientific">Carboxydothermus pertinax</name>
    <dbReference type="NCBI Taxonomy" id="870242"/>
    <lineage>
        <taxon>Bacteria</taxon>
        <taxon>Bacillati</taxon>
        <taxon>Bacillota</taxon>
        <taxon>Clostridia</taxon>
        <taxon>Thermoanaerobacterales</taxon>
        <taxon>Thermoanaerobacteraceae</taxon>
        <taxon>Carboxydothermus</taxon>
    </lineage>
</organism>
<protein>
    <submittedName>
        <fullName evidence="9">Nucleotidyltransferase</fullName>
    </submittedName>
</protein>
<keyword evidence="5" id="KW-0547">Nucleotide-binding</keyword>
<dbReference type="InterPro" id="IPR052038">
    <property type="entry name" value="Type-VII_TA_antitoxin"/>
</dbReference>
<dbReference type="GO" id="GO:0016779">
    <property type="term" value="F:nucleotidyltransferase activity"/>
    <property type="evidence" value="ECO:0007669"/>
    <property type="project" value="UniProtKB-KW"/>
</dbReference>
<dbReference type="GO" id="GO:0046872">
    <property type="term" value="F:metal ion binding"/>
    <property type="evidence" value="ECO:0007669"/>
    <property type="project" value="UniProtKB-KW"/>
</dbReference>
<evidence type="ECO:0000256" key="2">
    <source>
        <dbReference type="ARBA" id="ARBA00022679"/>
    </source>
</evidence>
<dbReference type="CDD" id="cd05403">
    <property type="entry name" value="NT_KNTase_like"/>
    <property type="match status" value="1"/>
</dbReference>
<evidence type="ECO:0000256" key="1">
    <source>
        <dbReference type="ARBA" id="ARBA00001946"/>
    </source>
</evidence>